<name>A0ABN2CSL6_9ACTN</name>
<organism evidence="2 3">
    <name type="scientific">Dactylosporangium maewongense</name>
    <dbReference type="NCBI Taxonomy" id="634393"/>
    <lineage>
        <taxon>Bacteria</taxon>
        <taxon>Bacillati</taxon>
        <taxon>Actinomycetota</taxon>
        <taxon>Actinomycetes</taxon>
        <taxon>Micromonosporales</taxon>
        <taxon>Micromonosporaceae</taxon>
        <taxon>Dactylosporangium</taxon>
    </lineage>
</organism>
<evidence type="ECO:0000259" key="1">
    <source>
        <dbReference type="PROSITE" id="PS50017"/>
    </source>
</evidence>
<evidence type="ECO:0000313" key="2">
    <source>
        <dbReference type="EMBL" id="GAA1562805.1"/>
    </source>
</evidence>
<dbReference type="Proteomes" id="UP001501470">
    <property type="component" value="Unassembled WGS sequence"/>
</dbReference>
<accession>A0ABN2CSL6</accession>
<comment type="caution">
    <text evidence="2">The sequence shown here is derived from an EMBL/GenBank/DDBJ whole genome shotgun (WGS) entry which is preliminary data.</text>
</comment>
<dbReference type="EMBL" id="BAAAQD010000032">
    <property type="protein sequence ID" value="GAA1562805.1"/>
    <property type="molecule type" value="Genomic_DNA"/>
</dbReference>
<protein>
    <recommendedName>
        <fullName evidence="1">Death domain-containing protein</fullName>
    </recommendedName>
</protein>
<dbReference type="RefSeq" id="WP_344512365.1">
    <property type="nucleotide sequence ID" value="NZ_BAAAQD010000032.1"/>
</dbReference>
<evidence type="ECO:0000313" key="3">
    <source>
        <dbReference type="Proteomes" id="UP001501470"/>
    </source>
</evidence>
<dbReference type="Pfam" id="PF01814">
    <property type="entry name" value="Hemerythrin"/>
    <property type="match status" value="1"/>
</dbReference>
<dbReference type="Gene3D" id="1.20.120.520">
    <property type="entry name" value="nmb1532 protein domain like"/>
    <property type="match status" value="1"/>
</dbReference>
<dbReference type="InterPro" id="IPR000488">
    <property type="entry name" value="Death_dom"/>
</dbReference>
<sequence>MTTTVERPWVQEMVVVHRVFRRESRLMPQLVRNVRPGDVERARFLGSMFREYDAGLHAHHTGEDAMLWPKLLARVDLDADLVLRMEQQHEVVAAGLREAMALLAAWEADASAPARDALADAMDRHRRDLLVHLDEEEHSVLPLVSEHITVAEWAALGEEARSHTPKDKLLFMLGALLEDATPEETSRFLSHLPMPARVLWHTVGRRQYEKQMRKVRAGLR</sequence>
<proteinExistence type="predicted"/>
<gene>
    <name evidence="2" type="ORF">GCM10009827_100440</name>
</gene>
<dbReference type="PROSITE" id="PS50017">
    <property type="entry name" value="DEATH_DOMAIN"/>
    <property type="match status" value="1"/>
</dbReference>
<feature type="domain" description="Death" evidence="1">
    <location>
        <begin position="68"/>
        <end position="138"/>
    </location>
</feature>
<dbReference type="InterPro" id="IPR012312">
    <property type="entry name" value="Hemerythrin-like"/>
</dbReference>
<reference evidence="2 3" key="1">
    <citation type="journal article" date="2019" name="Int. J. Syst. Evol. Microbiol.">
        <title>The Global Catalogue of Microorganisms (GCM) 10K type strain sequencing project: providing services to taxonomists for standard genome sequencing and annotation.</title>
        <authorList>
            <consortium name="The Broad Institute Genomics Platform"/>
            <consortium name="The Broad Institute Genome Sequencing Center for Infectious Disease"/>
            <person name="Wu L."/>
            <person name="Ma J."/>
        </authorList>
    </citation>
    <scope>NUCLEOTIDE SEQUENCE [LARGE SCALE GENOMIC DNA]</scope>
    <source>
        <strain evidence="2 3">JCM 15933</strain>
    </source>
</reference>
<dbReference type="CDD" id="cd12108">
    <property type="entry name" value="Hr-like"/>
    <property type="match status" value="1"/>
</dbReference>
<keyword evidence="3" id="KW-1185">Reference proteome</keyword>